<name>A0AAV5VJ94_9BILA</name>
<evidence type="ECO:0000313" key="3">
    <source>
        <dbReference type="Proteomes" id="UP001432322"/>
    </source>
</evidence>
<feature type="compositionally biased region" description="Basic and acidic residues" evidence="1">
    <location>
        <begin position="298"/>
        <end position="315"/>
    </location>
</feature>
<proteinExistence type="predicted"/>
<dbReference type="EMBL" id="BTSY01000003">
    <property type="protein sequence ID" value="GMT19609.1"/>
    <property type="molecule type" value="Genomic_DNA"/>
</dbReference>
<feature type="compositionally biased region" description="Polar residues" evidence="1">
    <location>
        <begin position="271"/>
        <end position="288"/>
    </location>
</feature>
<feature type="region of interest" description="Disordered" evidence="1">
    <location>
        <begin position="190"/>
        <end position="219"/>
    </location>
</feature>
<evidence type="ECO:0000313" key="2">
    <source>
        <dbReference type="EMBL" id="GMT19609.1"/>
    </source>
</evidence>
<sequence>MSDASKQRVWELITAKLWRRDKARSDAPVTVKVVVALGKIEIISTDNKFSPIHVKPSDIRERPKVSMRSSTECNLDFVQDADVEYKSINFQVYDRTAMEIFVNTLSFAWEPLKIAAAWAPPKARVRDEDAFYLPIVSPYRSFLQTTSQSSEMQRIFDPETSAAHAPVTNNANDFRKTTTDRIMEMRHYIDDSSEEEEEEEPESNPPSNEQQKENVSVDSSMPMETDDIMSLACALMGNSIGDDSKPVLSEPHNSASSQSKAKKIPWHRMVSSLSTSDSLGNISNQNPTLDDAPATKRPRLESTVETEFHRTRRFD</sequence>
<organism evidence="2 3">
    <name type="scientific">Pristionchus fissidentatus</name>
    <dbReference type="NCBI Taxonomy" id="1538716"/>
    <lineage>
        <taxon>Eukaryota</taxon>
        <taxon>Metazoa</taxon>
        <taxon>Ecdysozoa</taxon>
        <taxon>Nematoda</taxon>
        <taxon>Chromadorea</taxon>
        <taxon>Rhabditida</taxon>
        <taxon>Rhabditina</taxon>
        <taxon>Diplogasteromorpha</taxon>
        <taxon>Diplogasteroidea</taxon>
        <taxon>Neodiplogasteridae</taxon>
        <taxon>Pristionchus</taxon>
    </lineage>
</organism>
<accession>A0AAV5VJ94</accession>
<dbReference type="Proteomes" id="UP001432322">
    <property type="component" value="Unassembled WGS sequence"/>
</dbReference>
<evidence type="ECO:0000256" key="1">
    <source>
        <dbReference type="SAM" id="MobiDB-lite"/>
    </source>
</evidence>
<gene>
    <name evidence="2" type="ORF">PFISCL1PPCAC_10906</name>
</gene>
<keyword evidence="3" id="KW-1185">Reference proteome</keyword>
<feature type="region of interest" description="Disordered" evidence="1">
    <location>
        <begin position="242"/>
        <end position="315"/>
    </location>
</feature>
<comment type="caution">
    <text evidence="2">The sequence shown here is derived from an EMBL/GenBank/DDBJ whole genome shotgun (WGS) entry which is preliminary data.</text>
</comment>
<reference evidence="2" key="1">
    <citation type="submission" date="2023-10" db="EMBL/GenBank/DDBJ databases">
        <title>Genome assembly of Pristionchus species.</title>
        <authorList>
            <person name="Yoshida K."/>
            <person name="Sommer R.J."/>
        </authorList>
    </citation>
    <scope>NUCLEOTIDE SEQUENCE</scope>
    <source>
        <strain evidence="2">RS5133</strain>
    </source>
</reference>
<protein>
    <submittedName>
        <fullName evidence="2">Uncharacterized protein</fullName>
    </submittedName>
</protein>
<dbReference type="AlphaFoldDB" id="A0AAV5VJ94"/>
<feature type="compositionally biased region" description="Acidic residues" evidence="1">
    <location>
        <begin position="191"/>
        <end position="202"/>
    </location>
</feature>